<accession>W0SJI5</accession>
<evidence type="ECO:0000313" key="10">
    <source>
        <dbReference type="Proteomes" id="UP000031637"/>
    </source>
</evidence>
<comment type="function">
    <text evidence="8">Catalyzes two activities which are involved in the cyclic version of arginine biosynthesis: the synthesis of N-acetylglutamate from glutamate and acetyl-CoA as the acetyl donor, and of ornithine by transacetylation between N(2)-acetylornithine and glutamate.</text>
</comment>
<feature type="site" description="Involved in the stabilization of negative charge on the oxyanion by the formation of the oxyanion hole" evidence="8">
    <location>
        <position position="119"/>
    </location>
</feature>
<dbReference type="STRING" id="1223802.SUTH_03038"/>
<dbReference type="NCBIfam" id="NF003802">
    <property type="entry name" value="PRK05388.1"/>
    <property type="match status" value="1"/>
</dbReference>
<dbReference type="SUPFAM" id="SSF56266">
    <property type="entry name" value="DmpA/ArgJ-like"/>
    <property type="match status" value="1"/>
</dbReference>
<feature type="site" description="Involved in the stabilization of negative charge on the oxyanion by the formation of the oxyanion hole" evidence="8">
    <location>
        <position position="120"/>
    </location>
</feature>
<dbReference type="UniPathway" id="UPA00068">
    <property type="reaction ID" value="UER00106"/>
</dbReference>
<dbReference type="GO" id="GO:0005737">
    <property type="term" value="C:cytoplasm"/>
    <property type="evidence" value="ECO:0007669"/>
    <property type="project" value="UniProtKB-SubCell"/>
</dbReference>
<dbReference type="EMBL" id="AP012547">
    <property type="protein sequence ID" value="BAO30816.1"/>
    <property type="molecule type" value="Genomic_DNA"/>
</dbReference>
<dbReference type="Gene3D" id="3.60.70.12">
    <property type="entry name" value="L-amino peptidase D-ALA esterase/amidase"/>
    <property type="match status" value="1"/>
</dbReference>
<gene>
    <name evidence="8" type="primary">argJ</name>
    <name evidence="9" type="ORF">SUTH_03038</name>
</gene>
<dbReference type="FunFam" id="3.60.70.12:FF:000001">
    <property type="entry name" value="Arginine biosynthesis bifunctional protein ArgJ, chloroplastic"/>
    <property type="match status" value="1"/>
</dbReference>
<feature type="chain" id="PRO_5023439607" description="Arginine biosynthesis bifunctional protein ArgJ beta chain" evidence="8">
    <location>
        <begin position="193"/>
        <end position="412"/>
    </location>
</feature>
<dbReference type="InterPro" id="IPR002813">
    <property type="entry name" value="Arg_biosynth_ArgJ"/>
</dbReference>
<protein>
    <recommendedName>
        <fullName evidence="8">Arginine biosynthesis bifunctional protein ArgJ</fullName>
    </recommendedName>
    <domain>
        <recommendedName>
            <fullName evidence="8">Glutamate N-acetyltransferase</fullName>
            <ecNumber evidence="8">2.3.1.35</ecNumber>
        </recommendedName>
        <alternativeName>
            <fullName evidence="8">Ornithine acetyltransferase</fullName>
            <shortName evidence="8">OATase</shortName>
        </alternativeName>
        <alternativeName>
            <fullName evidence="8">Ornithine transacetylase</fullName>
        </alternativeName>
    </domain>
    <domain>
        <recommendedName>
            <fullName evidence="8">Amino-acid acetyltransferase</fullName>
            <ecNumber evidence="8">2.3.1.1</ecNumber>
        </recommendedName>
        <alternativeName>
            <fullName evidence="8">N-acetylglutamate synthase</fullName>
            <shortName evidence="8">AGSase</shortName>
        </alternativeName>
    </domain>
    <component>
        <recommendedName>
            <fullName evidence="8">Arginine biosynthesis bifunctional protein ArgJ alpha chain</fullName>
        </recommendedName>
    </component>
    <component>
        <recommendedName>
            <fullName evidence="8">Arginine biosynthesis bifunctional protein ArgJ beta chain</fullName>
        </recommendedName>
    </component>
</protein>
<evidence type="ECO:0000256" key="1">
    <source>
        <dbReference type="ARBA" id="ARBA00006774"/>
    </source>
</evidence>
<reference evidence="9 10" key="1">
    <citation type="journal article" date="2014" name="Syst. Appl. Microbiol.">
        <title>Complete genomes of freshwater sulfur oxidizers Sulfuricella denitrificans skB26 and Sulfuritalea hydrogenivorans sk43H: genetic insights into the sulfur oxidation pathway of betaproteobacteria.</title>
        <authorList>
            <person name="Watanabe T."/>
            <person name="Kojima H."/>
            <person name="Fukui M."/>
        </authorList>
    </citation>
    <scope>NUCLEOTIDE SEQUENCE [LARGE SCALE GENOMIC DNA]</scope>
    <source>
        <strain evidence="9">DSM22779</strain>
    </source>
</reference>
<feature type="active site" description="Nucleophile" evidence="8">
    <location>
        <position position="193"/>
    </location>
</feature>
<comment type="pathway">
    <text evidence="8">Amino-acid biosynthesis; L-arginine biosynthesis; N(2)-acetyl-L-ornithine from L-glutamate: step 1/4.</text>
</comment>
<feature type="binding site" evidence="8">
    <location>
        <position position="407"/>
    </location>
    <ligand>
        <name>substrate</name>
    </ligand>
</feature>
<evidence type="ECO:0000256" key="8">
    <source>
        <dbReference type="HAMAP-Rule" id="MF_01106"/>
    </source>
</evidence>
<keyword evidence="6 8" id="KW-0068">Autocatalytic cleavage</keyword>
<evidence type="ECO:0000256" key="6">
    <source>
        <dbReference type="ARBA" id="ARBA00022813"/>
    </source>
</evidence>
<feature type="chain" id="PRO_5023439608" description="Arginine biosynthesis bifunctional protein ArgJ alpha chain" evidence="8">
    <location>
        <begin position="1"/>
        <end position="192"/>
    </location>
</feature>
<comment type="catalytic activity">
    <reaction evidence="8">
        <text>L-glutamate + acetyl-CoA = N-acetyl-L-glutamate + CoA + H(+)</text>
        <dbReference type="Rhea" id="RHEA:24292"/>
        <dbReference type="ChEBI" id="CHEBI:15378"/>
        <dbReference type="ChEBI" id="CHEBI:29985"/>
        <dbReference type="ChEBI" id="CHEBI:44337"/>
        <dbReference type="ChEBI" id="CHEBI:57287"/>
        <dbReference type="ChEBI" id="CHEBI:57288"/>
        <dbReference type="EC" id="2.3.1.1"/>
    </reaction>
</comment>
<dbReference type="OrthoDB" id="9804242at2"/>
<dbReference type="GO" id="GO:0006592">
    <property type="term" value="P:ornithine biosynthetic process"/>
    <property type="evidence" value="ECO:0007669"/>
    <property type="project" value="TreeGrafter"/>
</dbReference>
<dbReference type="HAMAP" id="MF_01106">
    <property type="entry name" value="ArgJ"/>
    <property type="match status" value="1"/>
</dbReference>
<dbReference type="PANTHER" id="PTHR23100">
    <property type="entry name" value="ARGININE BIOSYNTHESIS BIFUNCTIONAL PROTEIN ARGJ"/>
    <property type="match status" value="1"/>
</dbReference>
<sequence length="412" mass="42703">MPVNYATPAPEALFPVAGVRLGTAEAGIRKKNRRDLTLIEFAPGSRAAGVFTQNRCCAAPVTLCREHLAGDSSIRALVINTGIANAATGEQGMRAARDTCDAVAKLLGCAADEVLPFSTGVILEHLPVERLIAGLPAARADLAADHWHAAAHAIMTTDTVAKAASRRVASADYSIVVTGISKGAGMIRPNMATMLGFVATDAGLSPALLQKLAKDAADASFNCITVDGDTSTNDSFVVIATGVSGCMIDNESSPHWPALRDAVIGVATELAQAIVRDGEGATKFITVKVGAGGTAAECRQVAYAIGHSPLVKTAFFASDPNLGRILAAIGYAGIADLDAAGVRVWLGSGSEEVLVSENGGRAASYREDDGARIMQAAEITVRVDLGRGSAEATVWTCDLSYDYVKINADYRS</sequence>
<dbReference type="Gene3D" id="3.10.20.340">
    <property type="entry name" value="ArgJ beta chain, C-terminal domain"/>
    <property type="match status" value="1"/>
</dbReference>
<dbReference type="EC" id="2.3.1.35" evidence="8"/>
<proteinExistence type="inferred from homology"/>
<keyword evidence="8" id="KW-0963">Cytoplasm</keyword>
<evidence type="ECO:0000313" key="9">
    <source>
        <dbReference type="EMBL" id="BAO30816.1"/>
    </source>
</evidence>
<comment type="subunit">
    <text evidence="2 8">Heterotetramer of two alpha and two beta chains.</text>
</comment>
<keyword evidence="5 8" id="KW-0808">Transferase</keyword>
<feature type="binding site" evidence="8">
    <location>
        <position position="412"/>
    </location>
    <ligand>
        <name>substrate</name>
    </ligand>
</feature>
<dbReference type="PANTHER" id="PTHR23100:SF0">
    <property type="entry name" value="ARGININE BIOSYNTHESIS BIFUNCTIONAL PROTEIN ARGJ, MITOCHONDRIAL"/>
    <property type="match status" value="1"/>
</dbReference>
<evidence type="ECO:0000256" key="4">
    <source>
        <dbReference type="ARBA" id="ARBA00022605"/>
    </source>
</evidence>
<keyword evidence="7 8" id="KW-0012">Acyltransferase</keyword>
<feature type="binding site" evidence="8">
    <location>
        <position position="156"/>
    </location>
    <ligand>
        <name>substrate</name>
    </ligand>
</feature>
<dbReference type="Pfam" id="PF01960">
    <property type="entry name" value="ArgJ"/>
    <property type="match status" value="1"/>
</dbReference>
<evidence type="ECO:0000256" key="2">
    <source>
        <dbReference type="ARBA" id="ARBA00011475"/>
    </source>
</evidence>
<keyword evidence="10" id="KW-1185">Reference proteome</keyword>
<dbReference type="RefSeq" id="WP_041102425.1">
    <property type="nucleotide sequence ID" value="NZ_AP012547.1"/>
</dbReference>
<dbReference type="HOGENOM" id="CLU_027172_1_0_4"/>
<feature type="binding site" evidence="8">
    <location>
        <position position="193"/>
    </location>
    <ligand>
        <name>substrate</name>
    </ligand>
</feature>
<comment type="pathway">
    <text evidence="8">Amino-acid biosynthesis; L-arginine biosynthesis; L-ornithine and N-acetyl-L-glutamate from L-glutamate and N(2)-acetyl-L-ornithine (cyclic): step 1/1.</text>
</comment>
<comment type="subcellular location">
    <subcellularLocation>
        <location evidence="8">Cytoplasm</location>
    </subcellularLocation>
</comment>
<evidence type="ECO:0000256" key="5">
    <source>
        <dbReference type="ARBA" id="ARBA00022679"/>
    </source>
</evidence>
<comment type="catalytic activity">
    <reaction evidence="8">
        <text>N(2)-acetyl-L-ornithine + L-glutamate = N-acetyl-L-glutamate + L-ornithine</text>
        <dbReference type="Rhea" id="RHEA:15349"/>
        <dbReference type="ChEBI" id="CHEBI:29985"/>
        <dbReference type="ChEBI" id="CHEBI:44337"/>
        <dbReference type="ChEBI" id="CHEBI:46911"/>
        <dbReference type="ChEBI" id="CHEBI:57805"/>
        <dbReference type="EC" id="2.3.1.35"/>
    </reaction>
</comment>
<dbReference type="InterPro" id="IPR016117">
    <property type="entry name" value="ArgJ-like_dom_sf"/>
</dbReference>
<organism evidence="9 10">
    <name type="scientific">Sulfuritalea hydrogenivorans sk43H</name>
    <dbReference type="NCBI Taxonomy" id="1223802"/>
    <lineage>
        <taxon>Bacteria</taxon>
        <taxon>Pseudomonadati</taxon>
        <taxon>Pseudomonadota</taxon>
        <taxon>Betaproteobacteria</taxon>
        <taxon>Nitrosomonadales</taxon>
        <taxon>Sterolibacteriaceae</taxon>
        <taxon>Sulfuritalea</taxon>
    </lineage>
</organism>
<dbReference type="Proteomes" id="UP000031637">
    <property type="component" value="Chromosome"/>
</dbReference>
<keyword evidence="8" id="KW-0511">Multifunctional enzyme</keyword>
<dbReference type="EC" id="2.3.1.1" evidence="8"/>
<keyword evidence="3 8" id="KW-0055">Arginine biosynthesis</keyword>
<evidence type="ECO:0000256" key="7">
    <source>
        <dbReference type="ARBA" id="ARBA00023315"/>
    </source>
</evidence>
<feature type="site" description="Cleavage; by autolysis" evidence="8">
    <location>
        <begin position="192"/>
        <end position="193"/>
    </location>
</feature>
<dbReference type="NCBIfam" id="TIGR00120">
    <property type="entry name" value="ArgJ"/>
    <property type="match status" value="1"/>
</dbReference>
<feature type="binding site" evidence="8">
    <location>
        <position position="182"/>
    </location>
    <ligand>
        <name>substrate</name>
    </ligand>
</feature>
<name>W0SJI5_9PROT</name>
<evidence type="ECO:0000256" key="3">
    <source>
        <dbReference type="ARBA" id="ARBA00022571"/>
    </source>
</evidence>
<dbReference type="AlphaFoldDB" id="W0SJI5"/>
<dbReference type="CDD" id="cd02152">
    <property type="entry name" value="OAT"/>
    <property type="match status" value="1"/>
</dbReference>
<dbReference type="InterPro" id="IPR042195">
    <property type="entry name" value="ArgJ_beta_C"/>
</dbReference>
<dbReference type="KEGG" id="shd:SUTH_03038"/>
<feature type="binding site" evidence="8">
    <location>
        <position position="279"/>
    </location>
    <ligand>
        <name>substrate</name>
    </ligand>
</feature>
<dbReference type="GO" id="GO:0004042">
    <property type="term" value="F:L-glutamate N-acetyltransferase activity"/>
    <property type="evidence" value="ECO:0007669"/>
    <property type="project" value="UniProtKB-UniRule"/>
</dbReference>
<dbReference type="GO" id="GO:0006526">
    <property type="term" value="P:L-arginine biosynthetic process"/>
    <property type="evidence" value="ECO:0007669"/>
    <property type="project" value="UniProtKB-UniRule"/>
</dbReference>
<comment type="similarity">
    <text evidence="1 8">Belongs to the ArgJ family.</text>
</comment>
<keyword evidence="4 8" id="KW-0028">Amino-acid biosynthesis</keyword>
<dbReference type="GO" id="GO:0004358">
    <property type="term" value="F:L-glutamate N-acetyltransferase activity, acting on acetyl-L-ornithine as donor"/>
    <property type="evidence" value="ECO:0007669"/>
    <property type="project" value="UniProtKB-UniRule"/>
</dbReference>